<feature type="domain" description="Peptidase C45 hydrolase" evidence="2">
    <location>
        <begin position="129"/>
        <end position="344"/>
    </location>
</feature>
<organism evidence="3 4">
    <name type="scientific">Handelsmanbacteria sp. (strain RIFCSPLOWO2_12_FULL_64_10)</name>
    <dbReference type="NCBI Taxonomy" id="1817868"/>
    <lineage>
        <taxon>Bacteria</taxon>
        <taxon>Candidatus Handelsmaniibacteriota</taxon>
    </lineage>
</organism>
<dbReference type="Gene3D" id="3.60.60.10">
    <property type="entry name" value="Penicillin V Acylase, Chain A"/>
    <property type="match status" value="1"/>
</dbReference>
<reference evidence="3 4" key="1">
    <citation type="journal article" date="2016" name="Nat. Commun.">
        <title>Thousands of microbial genomes shed light on interconnected biogeochemical processes in an aquifer system.</title>
        <authorList>
            <person name="Anantharaman K."/>
            <person name="Brown C.T."/>
            <person name="Hug L.A."/>
            <person name="Sharon I."/>
            <person name="Castelle C.J."/>
            <person name="Probst A.J."/>
            <person name="Thomas B.C."/>
            <person name="Singh A."/>
            <person name="Wilkins M.J."/>
            <person name="Karaoz U."/>
            <person name="Brodie E.L."/>
            <person name="Williams K.H."/>
            <person name="Hubbard S.S."/>
            <person name="Banfield J.F."/>
        </authorList>
    </citation>
    <scope>NUCLEOTIDE SEQUENCE [LARGE SCALE GENOMIC DNA]</scope>
    <source>
        <strain evidence="4">RIFCSPLOWO2_12_FULL_64_10</strain>
    </source>
</reference>
<evidence type="ECO:0000256" key="1">
    <source>
        <dbReference type="SAM" id="MobiDB-lite"/>
    </source>
</evidence>
<dbReference type="Proteomes" id="UP000178606">
    <property type="component" value="Unassembled WGS sequence"/>
</dbReference>
<evidence type="ECO:0000313" key="3">
    <source>
        <dbReference type="EMBL" id="OGG52587.1"/>
    </source>
</evidence>
<dbReference type="AlphaFoldDB" id="A0A1F6CTZ9"/>
<evidence type="ECO:0000259" key="2">
    <source>
        <dbReference type="Pfam" id="PF03417"/>
    </source>
</evidence>
<protein>
    <recommendedName>
        <fullName evidence="2">Peptidase C45 hydrolase domain-containing protein</fullName>
    </recommendedName>
</protein>
<accession>A0A1F6CTZ9</accession>
<gene>
    <name evidence="3" type="ORF">A3F84_06800</name>
</gene>
<name>A0A1F6CTZ9_HANXR</name>
<proteinExistence type="predicted"/>
<dbReference type="EMBL" id="MFKF01000138">
    <property type="protein sequence ID" value="OGG52587.1"/>
    <property type="molecule type" value="Genomic_DNA"/>
</dbReference>
<sequence>MIPEFEVTGSPHERGVQTGRRFRERIRNTLPRPSQRPEHQPRQTAILQALYDYLGKTFPEILEETRGIAEGAGVSAEDAFLKSAYNAIGPAVGAACSSVAFTRSDVGPLLGKTDDGVCRSEPNPGRGDGLAILTIRPEKGHDVLCMNEVGTLWSECGINAKGLCVGTSSGHPTMPGQDGRGVPQHIIPRLLLLRCATVPEAVDLLRSTPLTGKGVNVVLADEEGNAAATENTGSMNGVRGPENGVVFSTNHYYAPEMLAVWPKWDPGFISTRYFQNSVNRVVHLYGRFRERSPALTFQEMKETLMDEHVPGGLCQRPDRNDARMATNFATLFVSRKREMWLNEGFPSLDQFRRYGLT</sequence>
<dbReference type="Pfam" id="PF03417">
    <property type="entry name" value="AAT"/>
    <property type="match status" value="1"/>
</dbReference>
<feature type="region of interest" description="Disordered" evidence="1">
    <location>
        <begin position="1"/>
        <end position="22"/>
    </location>
</feature>
<dbReference type="NCBIfam" id="NF040521">
    <property type="entry name" value="C45_proenzyme"/>
    <property type="match status" value="1"/>
</dbReference>
<dbReference type="InterPro" id="IPR047801">
    <property type="entry name" value="Peptidase_C45"/>
</dbReference>
<dbReference type="PANTHER" id="PTHR34180:SF1">
    <property type="entry name" value="BETA-ALANYL-DOPAMINE_CARCININE HYDROLASE"/>
    <property type="match status" value="1"/>
</dbReference>
<dbReference type="InterPro" id="IPR047794">
    <property type="entry name" value="C45_proenzyme-like"/>
</dbReference>
<dbReference type="PANTHER" id="PTHR34180">
    <property type="entry name" value="PEPTIDASE C45"/>
    <property type="match status" value="1"/>
</dbReference>
<evidence type="ECO:0000313" key="4">
    <source>
        <dbReference type="Proteomes" id="UP000178606"/>
    </source>
</evidence>
<dbReference type="Gene3D" id="1.10.10.2120">
    <property type="match status" value="1"/>
</dbReference>
<comment type="caution">
    <text evidence="3">The sequence shown here is derived from an EMBL/GenBank/DDBJ whole genome shotgun (WGS) entry which is preliminary data.</text>
</comment>
<dbReference type="InterPro" id="IPR005079">
    <property type="entry name" value="Peptidase_C45_hydrolase"/>
</dbReference>